<reference evidence="3 4" key="1">
    <citation type="submission" date="2022-06" db="EMBL/GenBank/DDBJ databases">
        <title>Haloarcula sp. a new haloarchaeum isolate from saline soil.</title>
        <authorList>
            <person name="Strakova D."/>
            <person name="Galisteo C."/>
            <person name="Sanchez-Porro C."/>
            <person name="Ventosa A."/>
        </authorList>
    </citation>
    <scope>NUCLEOTIDE SEQUENCE [LARGE SCALE GENOMIC DNA]</scope>
    <source>
        <strain evidence="3 4">JCM 15760</strain>
    </source>
</reference>
<dbReference type="EMBL" id="JAMQCP010000007">
    <property type="protein sequence ID" value="MDS0256051.1"/>
    <property type="molecule type" value="Genomic_DNA"/>
</dbReference>
<keyword evidence="4" id="KW-1185">Reference proteome</keyword>
<evidence type="ECO:0000256" key="1">
    <source>
        <dbReference type="SAM" id="MobiDB-lite"/>
    </source>
</evidence>
<dbReference type="Pfam" id="PF26442">
    <property type="entry name" value="Halo_toxin"/>
    <property type="match status" value="1"/>
</dbReference>
<dbReference type="RefSeq" id="WP_311241400.1">
    <property type="nucleotide sequence ID" value="NZ_BAABDY010000009.1"/>
</dbReference>
<evidence type="ECO:0000259" key="2">
    <source>
        <dbReference type="Pfam" id="PF26442"/>
    </source>
</evidence>
<proteinExistence type="predicted"/>
<feature type="region of interest" description="Disordered" evidence="1">
    <location>
        <begin position="1"/>
        <end position="27"/>
    </location>
</feature>
<feature type="domain" description="RelE toxin-related" evidence="2">
    <location>
        <begin position="23"/>
        <end position="85"/>
    </location>
</feature>
<name>A0ABU2F6D1_HALAR</name>
<evidence type="ECO:0000313" key="3">
    <source>
        <dbReference type="EMBL" id="MDS0256051.1"/>
    </source>
</evidence>
<evidence type="ECO:0000313" key="4">
    <source>
        <dbReference type="Proteomes" id="UP001248536"/>
    </source>
</evidence>
<accession>A0ABU2F6D1</accession>
<sequence length="104" mass="12327">MCAARQLGGGQYQHQDSQIVRKSHPREMWDQRCDPEWEGANLRAMWREAETVVYAGLEESYYRYHEASGMMLVARWGMIQTAYRLDTDPRYRQEAVKSQLEDDH</sequence>
<gene>
    <name evidence="3" type="ORF">NC662_20340</name>
</gene>
<organism evidence="3 4">
    <name type="scientific">Haloarcula argentinensis</name>
    <dbReference type="NCBI Taxonomy" id="43776"/>
    <lineage>
        <taxon>Archaea</taxon>
        <taxon>Methanobacteriati</taxon>
        <taxon>Methanobacteriota</taxon>
        <taxon>Stenosarchaea group</taxon>
        <taxon>Halobacteria</taxon>
        <taxon>Halobacteriales</taxon>
        <taxon>Haloarculaceae</taxon>
        <taxon>Haloarcula</taxon>
    </lineage>
</organism>
<dbReference type="InterPro" id="IPR058996">
    <property type="entry name" value="Toxin-rel_dom"/>
</dbReference>
<protein>
    <recommendedName>
        <fullName evidence="2">RelE toxin-related domain-containing protein</fullName>
    </recommendedName>
</protein>
<dbReference type="Proteomes" id="UP001248536">
    <property type="component" value="Unassembled WGS sequence"/>
</dbReference>
<comment type="caution">
    <text evidence="3">The sequence shown here is derived from an EMBL/GenBank/DDBJ whole genome shotgun (WGS) entry which is preliminary data.</text>
</comment>